<organism evidence="2 3">
    <name type="scientific">Cladophialophora chaetospira</name>
    <dbReference type="NCBI Taxonomy" id="386627"/>
    <lineage>
        <taxon>Eukaryota</taxon>
        <taxon>Fungi</taxon>
        <taxon>Dikarya</taxon>
        <taxon>Ascomycota</taxon>
        <taxon>Pezizomycotina</taxon>
        <taxon>Eurotiomycetes</taxon>
        <taxon>Chaetothyriomycetidae</taxon>
        <taxon>Chaetothyriales</taxon>
        <taxon>Herpotrichiellaceae</taxon>
        <taxon>Cladophialophora</taxon>
    </lineage>
</organism>
<protein>
    <submittedName>
        <fullName evidence="2">Uncharacterized protein</fullName>
    </submittedName>
</protein>
<evidence type="ECO:0000313" key="3">
    <source>
        <dbReference type="Proteomes" id="UP001172673"/>
    </source>
</evidence>
<evidence type="ECO:0000313" key="2">
    <source>
        <dbReference type="EMBL" id="KAJ9612383.1"/>
    </source>
</evidence>
<evidence type="ECO:0000256" key="1">
    <source>
        <dbReference type="SAM" id="MobiDB-lite"/>
    </source>
</evidence>
<gene>
    <name evidence="2" type="ORF">H2200_003980</name>
</gene>
<comment type="caution">
    <text evidence="2">The sequence shown here is derived from an EMBL/GenBank/DDBJ whole genome shotgun (WGS) entry which is preliminary data.</text>
</comment>
<proteinExistence type="predicted"/>
<sequence length="353" mass="39232">MRALCLWDPDDVAQLYGGINTRSPTYLRLESRTAPEYRKKSPEESRPLQWKTCTLCKECRDKGQRVSCDKRHPCTTFILADITERCVYPNAVTTLSIKVESTVSAPSIKVESTPSASTTSSLRVERTTPAIATSSIKVERTNPVPSIKVERTTPAPTTSSVKVECPIGSSVKATGLSISYSQLFSTLSTPSRKLLMSRKEVTPLLDNVARSKRVRLPASPFDFDEVFESPLAVQEGRLISETPEAPLVAARRIEDNRAVIDLTFDEDSERDFKGSSRRLFNVSTGSLDNDGLSDLETENDESSDDESSDDDNDYSDSGRQQNDVVEEFRRSTRAAAILAPERLAAPDWELYEF</sequence>
<feature type="compositionally biased region" description="Acidic residues" evidence="1">
    <location>
        <begin position="291"/>
        <end position="314"/>
    </location>
</feature>
<feature type="region of interest" description="Disordered" evidence="1">
    <location>
        <begin position="288"/>
        <end position="326"/>
    </location>
</feature>
<accession>A0AA38XF83</accession>
<name>A0AA38XF83_9EURO</name>
<dbReference type="EMBL" id="JAPDRK010000005">
    <property type="protein sequence ID" value="KAJ9612383.1"/>
    <property type="molecule type" value="Genomic_DNA"/>
</dbReference>
<reference evidence="2" key="1">
    <citation type="submission" date="2022-10" db="EMBL/GenBank/DDBJ databases">
        <title>Culturing micro-colonial fungi from biological soil crusts in the Mojave desert and describing Neophaeococcomyces mojavensis, and introducing the new genera and species Taxawa tesnikishii.</title>
        <authorList>
            <person name="Kurbessoian T."/>
            <person name="Stajich J.E."/>
        </authorList>
    </citation>
    <scope>NUCLEOTIDE SEQUENCE</scope>
    <source>
        <strain evidence="2">TK_41</strain>
    </source>
</reference>
<keyword evidence="3" id="KW-1185">Reference proteome</keyword>
<dbReference type="AlphaFoldDB" id="A0AA38XF83"/>
<dbReference type="Proteomes" id="UP001172673">
    <property type="component" value="Unassembled WGS sequence"/>
</dbReference>